<evidence type="ECO:0000313" key="2">
    <source>
        <dbReference type="EMBL" id="MQS16454.1"/>
    </source>
</evidence>
<organism evidence="2 3">
    <name type="scientific">Streptomyces kaniharaensis</name>
    <dbReference type="NCBI Taxonomy" id="212423"/>
    <lineage>
        <taxon>Bacteria</taxon>
        <taxon>Bacillati</taxon>
        <taxon>Actinomycetota</taxon>
        <taxon>Actinomycetes</taxon>
        <taxon>Kitasatosporales</taxon>
        <taxon>Streptomycetaceae</taxon>
        <taxon>Streptomyces</taxon>
    </lineage>
</organism>
<evidence type="ECO:0000256" key="1">
    <source>
        <dbReference type="SAM" id="MobiDB-lite"/>
    </source>
</evidence>
<proteinExistence type="predicted"/>
<feature type="region of interest" description="Disordered" evidence="1">
    <location>
        <begin position="506"/>
        <end position="657"/>
    </location>
</feature>
<reference evidence="2 3" key="1">
    <citation type="submission" date="2019-09" db="EMBL/GenBank/DDBJ databases">
        <title>Genome Sequences of Streptomyces kaniharaensis ATCC 21070.</title>
        <authorList>
            <person name="Zhu W."/>
            <person name="De Crecy-Lagard V."/>
            <person name="Richards N.G."/>
        </authorList>
    </citation>
    <scope>NUCLEOTIDE SEQUENCE [LARGE SCALE GENOMIC DNA]</scope>
    <source>
        <strain evidence="2 3">SF-557</strain>
    </source>
</reference>
<dbReference type="Proteomes" id="UP000450000">
    <property type="component" value="Unassembled WGS sequence"/>
</dbReference>
<feature type="compositionally biased region" description="Low complexity" evidence="1">
    <location>
        <begin position="554"/>
        <end position="586"/>
    </location>
</feature>
<evidence type="ECO:0000313" key="3">
    <source>
        <dbReference type="Proteomes" id="UP000450000"/>
    </source>
</evidence>
<accession>A0A6N7L2V4</accession>
<dbReference type="OrthoDB" id="5122593at2"/>
<feature type="compositionally biased region" description="Basic and acidic residues" evidence="1">
    <location>
        <begin position="647"/>
        <end position="657"/>
    </location>
</feature>
<keyword evidence="3" id="KW-1185">Reference proteome</keyword>
<dbReference type="EMBL" id="WBOF01000002">
    <property type="protein sequence ID" value="MQS16454.1"/>
    <property type="molecule type" value="Genomic_DNA"/>
</dbReference>
<name>A0A6N7L2V4_9ACTN</name>
<comment type="caution">
    <text evidence="2">The sequence shown here is derived from an EMBL/GenBank/DDBJ whole genome shotgun (WGS) entry which is preliminary data.</text>
</comment>
<dbReference type="AlphaFoldDB" id="A0A6N7L2V4"/>
<gene>
    <name evidence="2" type="ORF">F7Q99_30730</name>
</gene>
<feature type="compositionally biased region" description="Basic and acidic residues" evidence="1">
    <location>
        <begin position="617"/>
        <end position="626"/>
    </location>
</feature>
<sequence>MFDDPEMRVHSREVEMAVTTSADALVKLLLTMATIAAENNARERRQRWEREQEAAAEKQWRERAAAEPWLRAPYDDRFWDNLEPTPEGMRPLGRAWQTAYEWGGSDPQAAAALHHMREKIHEKYGVRIPDDMLPVQDLSRAIALSDPNLQEKAEAGREAAAESGQASYLYVIEDPSTDTQLATGEIRGHDWEEPDLVAAHAHQQWVAGTDGEPLGDNVVIRVYENTGGPVGGKEPLAVVEAQRVPELLKAEEERQRRVAAREEEASPQEVLHAMSAEHRRAGERAEKWQEARDRLADADPAELPEGEHDRQVDTLQQSVLRERRYQAALNLDREAVEAEQRGEDPALVYRGASLRARLDQGLIAEVSPAEAAGLWSEVNHWSHGAARDQALDAMNEKLVGYYGLELDEDVNRADAAAALESMVDVKEPGEPEEVRKKALELNRRAGEKLDAALRKEAQIAGLMVDGKPKDEIAEVEINSLAAKAEVLRGSAEIDRGAAGVVEAQADRLAASEPSDPAALPPGVTKEQVVQGYQSQWGDDPQWASWSTTPPAAPSAPAAEAAGPATDAPAPAPAAARPAPARQAPSPVRRGPSKKALKTNADRQLAKVGRGGSAAKVAAHDGAKRVNEGLGKTSATPAATPSAPAKGRGRDLGSDQGR</sequence>
<protein>
    <submittedName>
        <fullName evidence="2">Uncharacterized protein</fullName>
    </submittedName>
</protein>
<feature type="compositionally biased region" description="Low complexity" evidence="1">
    <location>
        <begin position="632"/>
        <end position="644"/>
    </location>
</feature>
<dbReference type="RefSeq" id="WP_153467288.1">
    <property type="nucleotide sequence ID" value="NZ_WBOF01000002.1"/>
</dbReference>